<feature type="domain" description="ABC transporter" evidence="4">
    <location>
        <begin position="11"/>
        <end position="227"/>
    </location>
</feature>
<reference evidence="6" key="1">
    <citation type="journal article" date="2019" name="Int. J. Syst. Evol. Microbiol.">
        <title>The Global Catalogue of Microorganisms (GCM) 10K type strain sequencing project: providing services to taxonomists for standard genome sequencing and annotation.</title>
        <authorList>
            <consortium name="The Broad Institute Genomics Platform"/>
            <consortium name="The Broad Institute Genome Sequencing Center for Infectious Disease"/>
            <person name="Wu L."/>
            <person name="Ma J."/>
        </authorList>
    </citation>
    <scope>NUCLEOTIDE SEQUENCE [LARGE SCALE GENOMIC DNA]</scope>
    <source>
        <strain evidence="6">CGMCC 1.15772</strain>
    </source>
</reference>
<dbReference type="EMBL" id="JBHSWD010000001">
    <property type="protein sequence ID" value="MFC6591173.1"/>
    <property type="molecule type" value="Genomic_DNA"/>
</dbReference>
<dbReference type="PANTHER" id="PTHR42939:SF1">
    <property type="entry name" value="ABC TRANSPORTER ATP-BINDING PROTEIN ALBC-RELATED"/>
    <property type="match status" value="1"/>
</dbReference>
<dbReference type="InterPro" id="IPR003439">
    <property type="entry name" value="ABC_transporter-like_ATP-bd"/>
</dbReference>
<evidence type="ECO:0000313" key="6">
    <source>
        <dbReference type="Proteomes" id="UP001596297"/>
    </source>
</evidence>
<dbReference type="Gene3D" id="3.40.50.300">
    <property type="entry name" value="P-loop containing nucleotide triphosphate hydrolases"/>
    <property type="match status" value="1"/>
</dbReference>
<keyword evidence="3 5" id="KW-0067">ATP-binding</keyword>
<keyword evidence="1" id="KW-0813">Transport</keyword>
<gene>
    <name evidence="5" type="ORF">ACFP81_03430</name>
</gene>
<dbReference type="InterPro" id="IPR027417">
    <property type="entry name" value="P-loop_NTPase"/>
</dbReference>
<accession>A0ABW1YAH0</accession>
<name>A0ABW1YAH0_9DEIO</name>
<dbReference type="Proteomes" id="UP001596297">
    <property type="component" value="Unassembled WGS sequence"/>
</dbReference>
<evidence type="ECO:0000259" key="4">
    <source>
        <dbReference type="PROSITE" id="PS50893"/>
    </source>
</evidence>
<evidence type="ECO:0000256" key="1">
    <source>
        <dbReference type="ARBA" id="ARBA00022448"/>
    </source>
</evidence>
<proteinExistence type="predicted"/>
<dbReference type="PANTHER" id="PTHR42939">
    <property type="entry name" value="ABC TRANSPORTER ATP-BINDING PROTEIN ALBC-RELATED"/>
    <property type="match status" value="1"/>
</dbReference>
<keyword evidence="6" id="KW-1185">Reference proteome</keyword>
<dbReference type="Pfam" id="PF00005">
    <property type="entry name" value="ABC_tran"/>
    <property type="match status" value="1"/>
</dbReference>
<keyword evidence="2" id="KW-0547">Nucleotide-binding</keyword>
<dbReference type="PROSITE" id="PS50893">
    <property type="entry name" value="ABC_TRANSPORTER_2"/>
    <property type="match status" value="1"/>
</dbReference>
<evidence type="ECO:0000256" key="3">
    <source>
        <dbReference type="ARBA" id="ARBA00022840"/>
    </source>
</evidence>
<comment type="caution">
    <text evidence="5">The sequence shown here is derived from an EMBL/GenBank/DDBJ whole genome shotgun (WGS) entry which is preliminary data.</text>
</comment>
<protein>
    <submittedName>
        <fullName evidence="5">ATP-binding cassette domain-containing protein</fullName>
    </submittedName>
</protein>
<sequence>MAATESGPVTLEAQQVSKSYGSVTALYPLTLRLGPGLYGVAGHNGAGKTTLFRVLAGLDRPTSGSVRISGNNPLRTAGLAAFAPAHLPLPDLTAAAYLRALCAMRGQPAAVADAAITRLGIPPGRMHTLSHGSRQKVNLAAMLTAEAALFLADEPASGLDPDSAEEIGRWLSERAQAACVLVASHDLTWLVTHCSDIWWLRDGRCVGQGQCAVAAAVRVQVREHGKVSSYVYPVQQSQQRLWEHLQAGHEILDVTRLPFQLEQAYAALEGQWPQESR</sequence>
<dbReference type="GO" id="GO:0005524">
    <property type="term" value="F:ATP binding"/>
    <property type="evidence" value="ECO:0007669"/>
    <property type="project" value="UniProtKB-KW"/>
</dbReference>
<evidence type="ECO:0000313" key="5">
    <source>
        <dbReference type="EMBL" id="MFC6591173.1"/>
    </source>
</evidence>
<dbReference type="CDD" id="cd03230">
    <property type="entry name" value="ABC_DR_subfamily_A"/>
    <property type="match status" value="1"/>
</dbReference>
<organism evidence="5 6">
    <name type="scientific">Deinococcus lacus</name>
    <dbReference type="NCBI Taxonomy" id="392561"/>
    <lineage>
        <taxon>Bacteria</taxon>
        <taxon>Thermotogati</taxon>
        <taxon>Deinococcota</taxon>
        <taxon>Deinococci</taxon>
        <taxon>Deinococcales</taxon>
        <taxon>Deinococcaceae</taxon>
        <taxon>Deinococcus</taxon>
    </lineage>
</organism>
<dbReference type="SUPFAM" id="SSF52540">
    <property type="entry name" value="P-loop containing nucleoside triphosphate hydrolases"/>
    <property type="match status" value="1"/>
</dbReference>
<dbReference type="InterPro" id="IPR051782">
    <property type="entry name" value="ABC_Transporter_VariousFunc"/>
</dbReference>
<evidence type="ECO:0000256" key="2">
    <source>
        <dbReference type="ARBA" id="ARBA00022741"/>
    </source>
</evidence>
<dbReference type="RefSeq" id="WP_380082181.1">
    <property type="nucleotide sequence ID" value="NZ_JBHSWD010000001.1"/>
</dbReference>